<keyword evidence="2" id="KW-1185">Reference proteome</keyword>
<name>A0ABS8EMU2_9FLAO</name>
<organism evidence="1 2">
    <name type="scientific">Winogradskyella immobilis</name>
    <dbReference type="NCBI Taxonomy" id="2816852"/>
    <lineage>
        <taxon>Bacteria</taxon>
        <taxon>Pseudomonadati</taxon>
        <taxon>Bacteroidota</taxon>
        <taxon>Flavobacteriia</taxon>
        <taxon>Flavobacteriales</taxon>
        <taxon>Flavobacteriaceae</taxon>
        <taxon>Winogradskyella</taxon>
    </lineage>
</organism>
<accession>A0ABS8EMU2</accession>
<comment type="caution">
    <text evidence="1">The sequence shown here is derived from an EMBL/GenBank/DDBJ whole genome shotgun (WGS) entry which is preliminary data.</text>
</comment>
<reference evidence="2" key="2">
    <citation type="submission" date="2023-07" db="EMBL/GenBank/DDBJ databases">
        <title>Genome of Winogradskyella sp. E313.</title>
        <authorList>
            <person name="Zhou Y."/>
        </authorList>
    </citation>
    <scope>NUCLEOTIDE SEQUENCE [LARGE SCALE GENOMIC DNA]</scope>
    <source>
        <strain evidence="2">E313</strain>
    </source>
</reference>
<dbReference type="RefSeq" id="WP_227476077.1">
    <property type="nucleotide sequence ID" value="NZ_JAFMPT010000003.1"/>
</dbReference>
<evidence type="ECO:0000313" key="2">
    <source>
        <dbReference type="Proteomes" id="UP000778797"/>
    </source>
</evidence>
<gene>
    <name evidence="1" type="ORF">J1C55_03410</name>
</gene>
<dbReference type="Proteomes" id="UP000778797">
    <property type="component" value="Unassembled WGS sequence"/>
</dbReference>
<evidence type="ECO:0000313" key="1">
    <source>
        <dbReference type="EMBL" id="MCC1483627.1"/>
    </source>
</evidence>
<proteinExistence type="predicted"/>
<dbReference type="PROSITE" id="PS51257">
    <property type="entry name" value="PROKAR_LIPOPROTEIN"/>
    <property type="match status" value="1"/>
</dbReference>
<sequence>MKSKFTFLLPLIAFILLSCDEELECLFGLEPEINEKSISSAVVNQQYFDRITAEVDNAVNDDSFDYFFTITGDIPEGIDVIFFPRSIEFIGVPEETGSFDFTVFLAVEKIKNGRLDSSPTCEDTARTDFTLFVTDE</sequence>
<dbReference type="EMBL" id="JAFMPT010000003">
    <property type="protein sequence ID" value="MCC1483627.1"/>
    <property type="molecule type" value="Genomic_DNA"/>
</dbReference>
<protein>
    <submittedName>
        <fullName evidence="1">Uncharacterized protein</fullName>
    </submittedName>
</protein>
<reference evidence="2" key="1">
    <citation type="submission" date="2021-03" db="EMBL/GenBank/DDBJ databases">
        <title>Genome of Cognatishimia sp. F0-27.</title>
        <authorList>
            <person name="Ping X."/>
        </authorList>
    </citation>
    <scope>NUCLEOTIDE SEQUENCE [LARGE SCALE GENOMIC DNA]</scope>
    <source>
        <strain evidence="2">E313</strain>
    </source>
</reference>